<dbReference type="SUPFAM" id="SSF52151">
    <property type="entry name" value="FabD/lysophospholipase-like"/>
    <property type="match status" value="1"/>
</dbReference>
<keyword evidence="4" id="KW-0862">Zinc</keyword>
<dbReference type="GO" id="GO:0016020">
    <property type="term" value="C:membrane"/>
    <property type="evidence" value="ECO:0007669"/>
    <property type="project" value="TreeGrafter"/>
</dbReference>
<feature type="compositionally biased region" description="Polar residues" evidence="9">
    <location>
        <begin position="34"/>
        <end position="44"/>
    </location>
</feature>
<feature type="active site" description="Nucleophile" evidence="8">
    <location>
        <position position="820"/>
    </location>
</feature>
<feature type="region of interest" description="Disordered" evidence="9">
    <location>
        <begin position="1271"/>
        <end position="1375"/>
    </location>
</feature>
<evidence type="ECO:0000256" key="5">
    <source>
        <dbReference type="ARBA" id="ARBA00022963"/>
    </source>
</evidence>
<dbReference type="OrthoDB" id="194358at2759"/>
<reference evidence="13" key="1">
    <citation type="journal article" date="2020" name="Stud. Mycol.">
        <title>101 Dothideomycetes genomes: a test case for predicting lifestyles and emergence of pathogens.</title>
        <authorList>
            <person name="Haridas S."/>
            <person name="Albert R."/>
            <person name="Binder M."/>
            <person name="Bloem J."/>
            <person name="Labutti K."/>
            <person name="Salamov A."/>
            <person name="Andreopoulos B."/>
            <person name="Baker S."/>
            <person name="Barry K."/>
            <person name="Bills G."/>
            <person name="Bluhm B."/>
            <person name="Cannon C."/>
            <person name="Castanera R."/>
            <person name="Culley D."/>
            <person name="Daum C."/>
            <person name="Ezra D."/>
            <person name="Gonzalez J."/>
            <person name="Henrissat B."/>
            <person name="Kuo A."/>
            <person name="Liang C."/>
            <person name="Lipzen A."/>
            <person name="Lutzoni F."/>
            <person name="Magnuson J."/>
            <person name="Mondo S."/>
            <person name="Nolan M."/>
            <person name="Ohm R."/>
            <person name="Pangilinan J."/>
            <person name="Park H.-J."/>
            <person name="Ramirez L."/>
            <person name="Alfaro M."/>
            <person name="Sun H."/>
            <person name="Tritt A."/>
            <person name="Yoshinaga Y."/>
            <person name="Zwiers L.-H."/>
            <person name="Turgeon B."/>
            <person name="Goodwin S."/>
            <person name="Spatafora J."/>
            <person name="Crous P."/>
            <person name="Grigoriev I."/>
        </authorList>
    </citation>
    <scope>NUCLEOTIDE SEQUENCE</scope>
    <source>
        <strain evidence="13">CBS 123094</strain>
    </source>
</reference>
<dbReference type="Pfam" id="PF01734">
    <property type="entry name" value="Patatin"/>
    <property type="match status" value="1"/>
</dbReference>
<feature type="short sequence motif" description="DGA/G" evidence="8">
    <location>
        <begin position="969"/>
        <end position="971"/>
    </location>
</feature>
<dbReference type="PROSITE" id="PS50114">
    <property type="entry name" value="GATA_ZN_FINGER_2"/>
    <property type="match status" value="1"/>
</dbReference>
<dbReference type="PANTHER" id="PTHR24185">
    <property type="entry name" value="CALCIUM-INDEPENDENT PHOSPHOLIPASE A2-GAMMA"/>
    <property type="match status" value="1"/>
</dbReference>
<dbReference type="GO" id="GO:0019369">
    <property type="term" value="P:arachidonate metabolic process"/>
    <property type="evidence" value="ECO:0007669"/>
    <property type="project" value="TreeGrafter"/>
</dbReference>
<evidence type="ECO:0000259" key="12">
    <source>
        <dbReference type="PROSITE" id="PS51635"/>
    </source>
</evidence>
<proteinExistence type="predicted"/>
<sequence>MSGSKYRPPPSRPPSHMAEIPVSRITPKSDPLKSVSQHRGSLSTGILPKVPIKPAAPLTPEHHDAGPRDTEPKVCESCELHKSPIWNCAYCGMNFCDPCWVVQGPHKAGRTGPDGLPHEKANPAIVRRLKDILTPPKDLGGQATLHVEDEDTTWFGIARDSQQRPIFQDYGRYSAIMVDSNSGQYKVRYPQLVSFIGQTGAGKSTLIKMLIDQQERLHPTREWGFPSPVAGSTSNSGVPTSGDVHLYSDPNSYAGEHPMLYADCEGLEGGENTPMAVQYRNMASGPQGRSKDHATQRDSRKRRKLSKSLHYTQREIKWANSQDTLKRQYAVTELYPRLLYTFSDVIVFVLRNSNTFESTVLSLLITWASSSLEKSLNQPALPHAVIALNATDTKVEKGEWDPENATKSLMSKVAGAVDRDPTYRDLKSYWERHGKRIRTMKDLLECYYSSITVVRIPGEGRYMMIDEQVSKLYKVISRRCTDSFNAKRRSRWLSNSESLNVYLQCAFDHFVQDLHTPFNFMDISFKINPIPLDFGGNIFKLAVAMKNRFSEPVELFRRLSFMVSSCILLDVVRQGLKGPIVQILEKQYLEHCDAALEDFCAIFSTCTFRNRRGERCVNVKDRHTKGHQNQRGSIIGAGFYEATFTFDGFADDWFRYLKETVSQFQEKLESAMLPSRAADELEIITKLHLSNVNKFYHHAGGAQVFLSNSSCFCCLRELAEHPLPCGHVLCTPCIKGYGQPHRELSASYEMSSCPLHEIHTVFKAPWQVYFKPPLAGVRVLSLDGGGMRGIIILEVLRQVQAELGGRIPVQDFFDLIVGTSTGGILALALGVKGWSVSECQKLFLKLVEKAFTPKFLGGVSFGTTKYRALPLEEALADTFKDEALFGGVSRSHISCTRKVAVTSATETGEQAVIFTNYNRADDEQIGYQLIRSDDPKSDLLIREAARATSAAPTFFKPFRNSRTREGFLDGAIFHNNPVRIANYESKLLWPDVEDCHPDILLSIGTGRHEAGSENPYDDTHADRRRLQVRKVFNHAKPALKEKHSIPGWRGFGEVESWIGIFKKRVESVLDPELTWQEFQKDVVGNSSPIAAERYIRINPRTISRTPKMDDKTQINSLHDEIRTTLSKDDYRMKIEKITHRLIASSFYFEKAGPARESGAHVTIQGNIVCRFSGGSDNLRSLGYYMRKHQRPNFQPFLVVQEINRSESAQEILITARIIDDMINRGLFRLDSIAIPVSSESSLLSMDLHLTDDRMKPHICCGFPISGFPRSLADGEHLKRTTTPSSPNPERPKLSNRRQSLREKRSHATARPASDSNIEYASQRQTQNTSTTSSSRSLDPTFPETADDVPDWLRRRNEVSRPPPRPVHPLPGSEQYYISQPSEYGIQELDAGPASSLDPDDEVFVRAVEQRQGHNDFEIPRILTTEADDDLAHAIERSQHEMRPSLSRTDTGTYEEQLALALSLSLQDR</sequence>
<feature type="compositionally biased region" description="Basic and acidic residues" evidence="9">
    <location>
        <begin position="289"/>
        <end position="298"/>
    </location>
</feature>
<dbReference type="CDD" id="cd16449">
    <property type="entry name" value="RING-HC"/>
    <property type="match status" value="1"/>
</dbReference>
<dbReference type="Proteomes" id="UP000799779">
    <property type="component" value="Unassembled WGS sequence"/>
</dbReference>
<evidence type="ECO:0000256" key="7">
    <source>
        <dbReference type="PROSITE-ProRule" id="PRU00094"/>
    </source>
</evidence>
<keyword evidence="1" id="KW-0479">Metal-binding</keyword>
<feature type="short sequence motif" description="GXSXG" evidence="8">
    <location>
        <begin position="818"/>
        <end position="822"/>
    </location>
</feature>
<keyword evidence="5 8" id="KW-0442">Lipid degradation</keyword>
<feature type="active site" description="Proton acceptor" evidence="8">
    <location>
        <position position="969"/>
    </location>
</feature>
<dbReference type="InterPro" id="IPR027417">
    <property type="entry name" value="P-loop_NTPase"/>
</dbReference>
<dbReference type="GO" id="GO:0008270">
    <property type="term" value="F:zinc ion binding"/>
    <property type="evidence" value="ECO:0007669"/>
    <property type="project" value="UniProtKB-KW"/>
</dbReference>
<dbReference type="GO" id="GO:0016042">
    <property type="term" value="P:lipid catabolic process"/>
    <property type="evidence" value="ECO:0007669"/>
    <property type="project" value="UniProtKB-UniRule"/>
</dbReference>
<evidence type="ECO:0000313" key="13">
    <source>
        <dbReference type="EMBL" id="KAF1996801.1"/>
    </source>
</evidence>
<feature type="region of interest" description="Disordered" evidence="9">
    <location>
        <begin position="1"/>
        <end position="72"/>
    </location>
</feature>
<dbReference type="InterPro" id="IPR001841">
    <property type="entry name" value="Znf_RING"/>
</dbReference>
<dbReference type="InterPro" id="IPR016035">
    <property type="entry name" value="Acyl_Trfase/lysoPLipase"/>
</dbReference>
<keyword evidence="6 8" id="KW-0443">Lipid metabolism</keyword>
<accession>A0A6A5W9I6</accession>
<dbReference type="GO" id="GO:0006355">
    <property type="term" value="P:regulation of DNA-templated transcription"/>
    <property type="evidence" value="ECO:0007669"/>
    <property type="project" value="InterPro"/>
</dbReference>
<evidence type="ECO:0000256" key="2">
    <source>
        <dbReference type="ARBA" id="ARBA00022771"/>
    </source>
</evidence>
<evidence type="ECO:0000256" key="4">
    <source>
        <dbReference type="ARBA" id="ARBA00022833"/>
    </source>
</evidence>
<dbReference type="PROSITE" id="PS50089">
    <property type="entry name" value="ZF_RING_2"/>
    <property type="match status" value="1"/>
</dbReference>
<dbReference type="GO" id="GO:0047499">
    <property type="term" value="F:calcium-independent phospholipase A2 activity"/>
    <property type="evidence" value="ECO:0007669"/>
    <property type="project" value="TreeGrafter"/>
</dbReference>
<evidence type="ECO:0000256" key="6">
    <source>
        <dbReference type="ARBA" id="ARBA00023098"/>
    </source>
</evidence>
<feature type="compositionally biased region" description="Basic and acidic residues" evidence="9">
    <location>
        <begin position="60"/>
        <end position="72"/>
    </location>
</feature>
<evidence type="ECO:0000256" key="9">
    <source>
        <dbReference type="SAM" id="MobiDB-lite"/>
    </source>
</evidence>
<name>A0A6A5W9I6_9PLEO</name>
<feature type="domain" description="RING-type" evidence="10">
    <location>
        <begin position="711"/>
        <end position="757"/>
    </location>
</feature>
<protein>
    <recommendedName>
        <fullName evidence="15">FabD/lysophospholipase-like protein</fullName>
    </recommendedName>
</protein>
<evidence type="ECO:0000313" key="14">
    <source>
        <dbReference type="Proteomes" id="UP000799779"/>
    </source>
</evidence>
<feature type="compositionally biased region" description="Polar residues" evidence="9">
    <location>
        <begin position="230"/>
        <end position="239"/>
    </location>
</feature>
<gene>
    <name evidence="13" type="ORF">P154DRAFT_565860</name>
</gene>
<evidence type="ECO:0000259" key="10">
    <source>
        <dbReference type="PROSITE" id="PS50089"/>
    </source>
</evidence>
<dbReference type="GO" id="GO:0046486">
    <property type="term" value="P:glycerolipid metabolic process"/>
    <property type="evidence" value="ECO:0007669"/>
    <property type="project" value="UniProtKB-ARBA"/>
</dbReference>
<dbReference type="SUPFAM" id="SSF52540">
    <property type="entry name" value="P-loop containing nucleoside triphosphate hydrolases"/>
    <property type="match status" value="1"/>
</dbReference>
<evidence type="ECO:0000256" key="1">
    <source>
        <dbReference type="ARBA" id="ARBA00022723"/>
    </source>
</evidence>
<evidence type="ECO:0000259" key="11">
    <source>
        <dbReference type="PROSITE" id="PS50114"/>
    </source>
</evidence>
<feature type="region of interest" description="Disordered" evidence="9">
    <location>
        <begin position="221"/>
        <end position="244"/>
    </location>
</feature>
<keyword evidence="2 7" id="KW-0863">Zinc-finger</keyword>
<feature type="short sequence motif" description="GXGXXG" evidence="8">
    <location>
        <begin position="784"/>
        <end position="789"/>
    </location>
</feature>
<keyword evidence="3 8" id="KW-0378">Hydrolase</keyword>
<feature type="compositionally biased region" description="Low complexity" evidence="9">
    <location>
        <begin position="1321"/>
        <end position="1336"/>
    </location>
</feature>
<dbReference type="PROSITE" id="PS51635">
    <property type="entry name" value="PNPLA"/>
    <property type="match status" value="1"/>
</dbReference>
<dbReference type="PROSITE" id="PS00518">
    <property type="entry name" value="ZF_RING_1"/>
    <property type="match status" value="1"/>
</dbReference>
<keyword evidence="14" id="KW-1185">Reference proteome</keyword>
<dbReference type="CDD" id="cd07199">
    <property type="entry name" value="Pat17_PNPLA8_PNPLA9_like"/>
    <property type="match status" value="1"/>
</dbReference>
<dbReference type="InterPro" id="IPR000679">
    <property type="entry name" value="Znf_GATA"/>
</dbReference>
<evidence type="ECO:0008006" key="15">
    <source>
        <dbReference type="Google" id="ProtNLM"/>
    </source>
</evidence>
<organism evidence="13 14">
    <name type="scientific">Amniculicola lignicola CBS 123094</name>
    <dbReference type="NCBI Taxonomy" id="1392246"/>
    <lineage>
        <taxon>Eukaryota</taxon>
        <taxon>Fungi</taxon>
        <taxon>Dikarya</taxon>
        <taxon>Ascomycota</taxon>
        <taxon>Pezizomycotina</taxon>
        <taxon>Dothideomycetes</taxon>
        <taxon>Pleosporomycetidae</taxon>
        <taxon>Pleosporales</taxon>
        <taxon>Amniculicolaceae</taxon>
        <taxon>Amniculicola</taxon>
    </lineage>
</organism>
<evidence type="ECO:0000256" key="3">
    <source>
        <dbReference type="ARBA" id="ARBA00022801"/>
    </source>
</evidence>
<dbReference type="InterPro" id="IPR017907">
    <property type="entry name" value="Znf_RING_CS"/>
</dbReference>
<dbReference type="CDD" id="cd19757">
    <property type="entry name" value="Bbox1"/>
    <property type="match status" value="1"/>
</dbReference>
<dbReference type="EMBL" id="ML977621">
    <property type="protein sequence ID" value="KAF1996801.1"/>
    <property type="molecule type" value="Genomic_DNA"/>
</dbReference>
<feature type="region of interest" description="Disordered" evidence="9">
    <location>
        <begin position="282"/>
        <end position="306"/>
    </location>
</feature>
<dbReference type="GO" id="GO:0043565">
    <property type="term" value="F:sequence-specific DNA binding"/>
    <property type="evidence" value="ECO:0007669"/>
    <property type="project" value="InterPro"/>
</dbReference>
<feature type="domain" description="GATA-type" evidence="11">
    <location>
        <begin position="69"/>
        <end position="128"/>
    </location>
</feature>
<evidence type="ECO:0000256" key="8">
    <source>
        <dbReference type="PROSITE-ProRule" id="PRU01161"/>
    </source>
</evidence>
<dbReference type="InterPro" id="IPR002641">
    <property type="entry name" value="PNPLA_dom"/>
</dbReference>
<dbReference type="Gene3D" id="3.40.1090.10">
    <property type="entry name" value="Cytosolic phospholipase A2 catalytic domain"/>
    <property type="match status" value="1"/>
</dbReference>
<feature type="domain" description="PNPLA" evidence="12">
    <location>
        <begin position="780"/>
        <end position="982"/>
    </location>
</feature>
<dbReference type="PANTHER" id="PTHR24185:SF1">
    <property type="entry name" value="CALCIUM-INDEPENDENT PHOSPHOLIPASE A2-GAMMA"/>
    <property type="match status" value="1"/>
</dbReference>